<dbReference type="Pfam" id="PF10728">
    <property type="entry name" value="DUF2520"/>
    <property type="match status" value="1"/>
</dbReference>
<gene>
    <name evidence="3" type="ORF">A7E75_11290</name>
</gene>
<name>A0A1L3GKX9_SYNAC</name>
<dbReference type="PANTHER" id="PTHR40459">
    <property type="entry name" value="CONSERVED HYPOTHETICAL ALANINE AND LEUCINE RICH PROTEIN"/>
    <property type="match status" value="1"/>
</dbReference>
<dbReference type="PANTHER" id="PTHR40459:SF1">
    <property type="entry name" value="CONSERVED HYPOTHETICAL ALANINE AND LEUCINE RICH PROTEIN"/>
    <property type="match status" value="1"/>
</dbReference>
<dbReference type="InterPro" id="IPR037108">
    <property type="entry name" value="TM1727-like_C_sf"/>
</dbReference>
<keyword evidence="4" id="KW-1185">Reference proteome</keyword>
<feature type="domain" description="DUF2520" evidence="2">
    <location>
        <begin position="134"/>
        <end position="261"/>
    </location>
</feature>
<evidence type="ECO:0000313" key="3">
    <source>
        <dbReference type="EMBL" id="APG26318.1"/>
    </source>
</evidence>
<dbReference type="Pfam" id="PF10727">
    <property type="entry name" value="Rossmann-like"/>
    <property type="match status" value="1"/>
</dbReference>
<dbReference type="STRING" id="29542.A6070_05305"/>
<evidence type="ECO:0000313" key="4">
    <source>
        <dbReference type="Proteomes" id="UP000182264"/>
    </source>
</evidence>
<reference evidence="3 4" key="1">
    <citation type="journal article" date="2017" name="Genome Announc.">
        <title>Complete Genome Sequences of Two Acetylene-Fermenting Pelobacter acetylenicus Strains.</title>
        <authorList>
            <person name="Sutton J.M."/>
            <person name="Baesman S.M."/>
            <person name="Fierst J.L."/>
            <person name="Poret-Peterson A.T."/>
            <person name="Oremland R.S."/>
            <person name="Dunlap D.S."/>
            <person name="Akob D.M."/>
        </authorList>
    </citation>
    <scope>NUCLEOTIDE SEQUENCE [LARGE SCALE GENOMIC DNA]</scope>
    <source>
        <strain evidence="3 4">DSM 3247</strain>
    </source>
</reference>
<dbReference type="InterPro" id="IPR036291">
    <property type="entry name" value="NAD(P)-bd_dom_sf"/>
</dbReference>
<sequence length="292" mass="31319">MTLNIIGCGRLGKTLARLWHTHGLIKIQGIVNRGLPSALRATDFIGAGRPCRLQELPPADLTMIATGDAVIGDCAVQLAEAGILRPGDIVFHCSGALDADILSVVRQNHALLASCHPVKSFADPAHAVASFAGTYCGIEGDPQATERLASLFETIGGVPLPLRPGCKPLYHASMVMAANYLVTLMACSLSCLEQSGLPSATARKVMEPLVRSTLDNIFALGPADALTGPIARRDVQTVEHHLRALRNWQPDQEVLYRLLGEFTLDLARSRTCAPPLQEMAMEHLLKTGNRLP</sequence>
<dbReference type="Gene3D" id="3.40.50.720">
    <property type="entry name" value="NAD(P)-binding Rossmann-like Domain"/>
    <property type="match status" value="1"/>
</dbReference>
<evidence type="ECO:0000259" key="1">
    <source>
        <dbReference type="Pfam" id="PF10727"/>
    </source>
</evidence>
<dbReference type="Proteomes" id="UP000182264">
    <property type="component" value="Chromosome"/>
</dbReference>
<dbReference type="InterPro" id="IPR018931">
    <property type="entry name" value="DUF2520"/>
</dbReference>
<organism evidence="3 4">
    <name type="scientific">Syntrophotalea acetylenica</name>
    <name type="common">Pelobacter acetylenicus</name>
    <dbReference type="NCBI Taxonomy" id="29542"/>
    <lineage>
        <taxon>Bacteria</taxon>
        <taxon>Pseudomonadati</taxon>
        <taxon>Thermodesulfobacteriota</taxon>
        <taxon>Desulfuromonadia</taxon>
        <taxon>Desulfuromonadales</taxon>
        <taxon>Syntrophotaleaceae</taxon>
        <taxon>Syntrophotalea</taxon>
    </lineage>
</organism>
<evidence type="ECO:0000259" key="2">
    <source>
        <dbReference type="Pfam" id="PF10728"/>
    </source>
</evidence>
<dbReference type="InterPro" id="IPR019665">
    <property type="entry name" value="OxRdtase/DH_put_Rossmann_dom"/>
</dbReference>
<feature type="domain" description="Putative oxidoreductase/dehydrogenase Rossmann-like" evidence="1">
    <location>
        <begin position="3"/>
        <end position="117"/>
    </location>
</feature>
<dbReference type="InterPro" id="IPR008927">
    <property type="entry name" value="6-PGluconate_DH-like_C_sf"/>
</dbReference>
<dbReference type="SUPFAM" id="SSF48179">
    <property type="entry name" value="6-phosphogluconate dehydrogenase C-terminal domain-like"/>
    <property type="match status" value="1"/>
</dbReference>
<dbReference type="AlphaFoldDB" id="A0A1L3GKX9"/>
<dbReference type="EMBL" id="CP015518">
    <property type="protein sequence ID" value="APG26318.1"/>
    <property type="molecule type" value="Genomic_DNA"/>
</dbReference>
<dbReference type="SUPFAM" id="SSF51735">
    <property type="entry name" value="NAD(P)-binding Rossmann-fold domains"/>
    <property type="match status" value="1"/>
</dbReference>
<dbReference type="Gene3D" id="1.10.1040.20">
    <property type="entry name" value="ProC-like, C-terminal domain"/>
    <property type="match status" value="1"/>
</dbReference>
<evidence type="ECO:0008006" key="5">
    <source>
        <dbReference type="Google" id="ProtNLM"/>
    </source>
</evidence>
<proteinExistence type="predicted"/>
<protein>
    <recommendedName>
        <fullName evidence="5">DUF2520 domain-containing protein</fullName>
    </recommendedName>
</protein>
<accession>A0A1L3GKX9</accession>